<protein>
    <submittedName>
        <fullName evidence="2">Uncharacterized protein</fullName>
    </submittedName>
</protein>
<dbReference type="EMBL" id="JAHLJV010000016">
    <property type="protein sequence ID" value="KAK1595342.1"/>
    <property type="molecule type" value="Genomic_DNA"/>
</dbReference>
<keyword evidence="3" id="KW-1185">Reference proteome</keyword>
<dbReference type="GeneID" id="85441564"/>
<dbReference type="Proteomes" id="UP001230504">
    <property type="component" value="Unassembled WGS sequence"/>
</dbReference>
<feature type="region of interest" description="Disordered" evidence="1">
    <location>
        <begin position="1"/>
        <end position="83"/>
    </location>
</feature>
<sequence>MTVPGTGEPLETAHCSTPTMDSTNFHSMTLHPGKQYHSSGPTAARATPVTEAPTGIAHPGCLKSPNPLPRPRTYHNNLSEPVKSRRCWRHCRHPAGTAGGRQMTMRLRNFRQPGGTGAA</sequence>
<accession>A0AAD8Q3M8</accession>
<proteinExistence type="predicted"/>
<evidence type="ECO:0000313" key="2">
    <source>
        <dbReference type="EMBL" id="KAK1595342.1"/>
    </source>
</evidence>
<dbReference type="RefSeq" id="XP_060416389.1">
    <property type="nucleotide sequence ID" value="XM_060557324.1"/>
</dbReference>
<evidence type="ECO:0000313" key="3">
    <source>
        <dbReference type="Proteomes" id="UP001230504"/>
    </source>
</evidence>
<dbReference type="AlphaFoldDB" id="A0AAD8Q3M8"/>
<reference evidence="2" key="1">
    <citation type="submission" date="2021-06" db="EMBL/GenBank/DDBJ databases">
        <title>Comparative genomics, transcriptomics and evolutionary studies reveal genomic signatures of adaptation to plant cell wall in hemibiotrophic fungi.</title>
        <authorList>
            <consortium name="DOE Joint Genome Institute"/>
            <person name="Baroncelli R."/>
            <person name="Diaz J.F."/>
            <person name="Benocci T."/>
            <person name="Peng M."/>
            <person name="Battaglia E."/>
            <person name="Haridas S."/>
            <person name="Andreopoulos W."/>
            <person name="Labutti K."/>
            <person name="Pangilinan J."/>
            <person name="Floch G.L."/>
            <person name="Makela M.R."/>
            <person name="Henrissat B."/>
            <person name="Grigoriev I.V."/>
            <person name="Crouch J.A."/>
            <person name="De Vries R.P."/>
            <person name="Sukno S.A."/>
            <person name="Thon M.R."/>
        </authorList>
    </citation>
    <scope>NUCLEOTIDE SEQUENCE</scope>
    <source>
        <strain evidence="2">CBS 125086</strain>
    </source>
</reference>
<evidence type="ECO:0000256" key="1">
    <source>
        <dbReference type="SAM" id="MobiDB-lite"/>
    </source>
</evidence>
<gene>
    <name evidence="2" type="ORF">LY79DRAFT_547443</name>
</gene>
<organism evidence="2 3">
    <name type="scientific">Colletotrichum navitas</name>
    <dbReference type="NCBI Taxonomy" id="681940"/>
    <lineage>
        <taxon>Eukaryota</taxon>
        <taxon>Fungi</taxon>
        <taxon>Dikarya</taxon>
        <taxon>Ascomycota</taxon>
        <taxon>Pezizomycotina</taxon>
        <taxon>Sordariomycetes</taxon>
        <taxon>Hypocreomycetidae</taxon>
        <taxon>Glomerellales</taxon>
        <taxon>Glomerellaceae</taxon>
        <taxon>Colletotrichum</taxon>
        <taxon>Colletotrichum graminicola species complex</taxon>
    </lineage>
</organism>
<comment type="caution">
    <text evidence="2">The sequence shown here is derived from an EMBL/GenBank/DDBJ whole genome shotgun (WGS) entry which is preliminary data.</text>
</comment>
<name>A0AAD8Q3M8_9PEZI</name>
<feature type="compositionally biased region" description="Polar residues" evidence="1">
    <location>
        <begin position="14"/>
        <end position="27"/>
    </location>
</feature>